<name>A0A2M8DL10_9BACT</name>
<dbReference type="EMBL" id="PFTC01000054">
    <property type="protein sequence ID" value="PJB98302.1"/>
    <property type="molecule type" value="Genomic_DNA"/>
</dbReference>
<dbReference type="SUPFAM" id="SSF46785">
    <property type="entry name" value="Winged helix' DNA-binding domain"/>
    <property type="match status" value="1"/>
</dbReference>
<dbReference type="AlphaFoldDB" id="A0A2M8DL10"/>
<accession>A0A2M8DL10</accession>
<feature type="domain" description="HTH deoR-type" evidence="3">
    <location>
        <begin position="151"/>
        <end position="204"/>
    </location>
</feature>
<dbReference type="InterPro" id="IPR036390">
    <property type="entry name" value="WH_DNA-bd_sf"/>
</dbReference>
<reference evidence="5" key="1">
    <citation type="submission" date="2017-09" db="EMBL/GenBank/DDBJ databases">
        <title>Depth-based differentiation of microbial function through sediment-hosted aquifers and enrichment of novel symbionts in the deep terrestrial subsurface.</title>
        <authorList>
            <person name="Probst A.J."/>
            <person name="Ladd B."/>
            <person name="Jarett J.K."/>
            <person name="Geller-Mcgrath D.E."/>
            <person name="Sieber C.M.K."/>
            <person name="Emerson J.B."/>
            <person name="Anantharaman K."/>
            <person name="Thomas B.C."/>
            <person name="Malmstrom R."/>
            <person name="Stieglmeier M."/>
            <person name="Klingl A."/>
            <person name="Woyke T."/>
            <person name="Ryan C.M."/>
            <person name="Banfield J.F."/>
        </authorList>
    </citation>
    <scope>NUCLEOTIDE SEQUENCE [LARGE SCALE GENOMIC DNA]</scope>
</reference>
<dbReference type="SMART" id="SM00420">
    <property type="entry name" value="HTH_DEOR"/>
    <property type="match status" value="1"/>
</dbReference>
<keyword evidence="2" id="KW-0804">Transcription</keyword>
<dbReference type="Pfam" id="PF08220">
    <property type="entry name" value="HTH_DeoR"/>
    <property type="match status" value="1"/>
</dbReference>
<evidence type="ECO:0000256" key="1">
    <source>
        <dbReference type="ARBA" id="ARBA00023015"/>
    </source>
</evidence>
<evidence type="ECO:0000313" key="5">
    <source>
        <dbReference type="Proteomes" id="UP000230097"/>
    </source>
</evidence>
<evidence type="ECO:0000313" key="4">
    <source>
        <dbReference type="EMBL" id="PJB98302.1"/>
    </source>
</evidence>
<dbReference type="GO" id="GO:0003700">
    <property type="term" value="F:DNA-binding transcription factor activity"/>
    <property type="evidence" value="ECO:0007669"/>
    <property type="project" value="InterPro"/>
</dbReference>
<organism evidence="4 5">
    <name type="scientific">Candidatus Nealsonbacteria bacterium CG_4_9_14_0_8_um_filter_36_17</name>
    <dbReference type="NCBI Taxonomy" id="1974693"/>
    <lineage>
        <taxon>Bacteria</taxon>
        <taxon>Candidatus Nealsoniibacteriota</taxon>
    </lineage>
</organism>
<sequence length="210" mass="24524">MDRNYYLQLTQNLYRLTLLFPKKEPLRYKMRELADDILADLILSSDRGSASSVLAEDRPLPKLKKKEEGANSIISQLEVLDSFFEVAKNQNWVSPHDILNLQEEYSKLKEELKNRRSTPPLIKNTQVGPVQVSSLNEQQQKILDSNPSTARQGKILEYLKEKGKTQVWEMKQIFPEVSKRTLRRDFEFLLKQGKIERIGERNETSYQLRG</sequence>
<keyword evidence="1" id="KW-0805">Transcription regulation</keyword>
<dbReference type="Gene3D" id="1.10.10.10">
    <property type="entry name" value="Winged helix-like DNA-binding domain superfamily/Winged helix DNA-binding domain"/>
    <property type="match status" value="1"/>
</dbReference>
<dbReference type="InterPro" id="IPR036388">
    <property type="entry name" value="WH-like_DNA-bd_sf"/>
</dbReference>
<evidence type="ECO:0000256" key="2">
    <source>
        <dbReference type="ARBA" id="ARBA00023163"/>
    </source>
</evidence>
<comment type="caution">
    <text evidence="4">The sequence shown here is derived from an EMBL/GenBank/DDBJ whole genome shotgun (WGS) entry which is preliminary data.</text>
</comment>
<dbReference type="Proteomes" id="UP000230097">
    <property type="component" value="Unassembled WGS sequence"/>
</dbReference>
<protein>
    <recommendedName>
        <fullName evidence="3">HTH deoR-type domain-containing protein</fullName>
    </recommendedName>
</protein>
<dbReference type="InterPro" id="IPR001034">
    <property type="entry name" value="DeoR_HTH"/>
</dbReference>
<proteinExistence type="predicted"/>
<gene>
    <name evidence="4" type="ORF">CO078_02225</name>
</gene>
<evidence type="ECO:0000259" key="3">
    <source>
        <dbReference type="SMART" id="SM00420"/>
    </source>
</evidence>